<feature type="domain" description="Leucyl-tRNA synthetase editing" evidence="14">
    <location>
        <begin position="422"/>
        <end position="589"/>
    </location>
</feature>
<evidence type="ECO:0000259" key="11">
    <source>
        <dbReference type="Pfam" id="PF04480"/>
    </source>
</evidence>
<dbReference type="RefSeq" id="WP_311594325.1">
    <property type="nucleotide sequence ID" value="NZ_JAVRHV010000008.1"/>
</dbReference>
<keyword evidence="3 9" id="KW-0436">Ligase</keyword>
<accession>A0ABU2Y7R2</accession>
<dbReference type="Pfam" id="PF04480">
    <property type="entry name" value="DUF559"/>
    <property type="match status" value="1"/>
</dbReference>
<evidence type="ECO:0000259" key="14">
    <source>
        <dbReference type="Pfam" id="PF13603"/>
    </source>
</evidence>
<feature type="binding site" evidence="9">
    <location>
        <position position="903"/>
    </location>
    <ligand>
        <name>ATP</name>
        <dbReference type="ChEBI" id="CHEBI:30616"/>
    </ligand>
</feature>
<dbReference type="Proteomes" id="UP001252186">
    <property type="component" value="Unassembled WGS sequence"/>
</dbReference>
<dbReference type="GO" id="GO:0016874">
    <property type="term" value="F:ligase activity"/>
    <property type="evidence" value="ECO:0007669"/>
    <property type="project" value="UniProtKB-KW"/>
</dbReference>
<evidence type="ECO:0000259" key="13">
    <source>
        <dbReference type="Pfam" id="PF09334"/>
    </source>
</evidence>
<evidence type="ECO:0000256" key="1">
    <source>
        <dbReference type="ARBA" id="ARBA00005594"/>
    </source>
</evidence>
<feature type="domain" description="Methionyl/Valyl/Leucyl/Isoleucyl-tRNA synthetase anticodon-binding" evidence="12">
    <location>
        <begin position="978"/>
        <end position="1089"/>
    </location>
</feature>
<dbReference type="InterPro" id="IPR002302">
    <property type="entry name" value="Leu-tRNA-ligase"/>
</dbReference>
<keyword evidence="6 9" id="KW-0648">Protein biosynthesis</keyword>
<dbReference type="InterPro" id="IPR025709">
    <property type="entry name" value="Leu_tRNA-synth_edit"/>
</dbReference>
<dbReference type="PROSITE" id="PS00178">
    <property type="entry name" value="AA_TRNA_LIGASE_I"/>
    <property type="match status" value="1"/>
</dbReference>
<dbReference type="SUPFAM" id="SSF50677">
    <property type="entry name" value="ValRS/IleRS/LeuRS editing domain"/>
    <property type="match status" value="1"/>
</dbReference>
<dbReference type="PRINTS" id="PR00985">
    <property type="entry name" value="TRNASYNTHLEU"/>
</dbReference>
<evidence type="ECO:0000256" key="5">
    <source>
        <dbReference type="ARBA" id="ARBA00022840"/>
    </source>
</evidence>
<evidence type="ECO:0000256" key="10">
    <source>
        <dbReference type="RuleBase" id="RU363039"/>
    </source>
</evidence>
<organism evidence="15 16">
    <name type="scientific">Urechidicola vernalis</name>
    <dbReference type="NCBI Taxonomy" id="3075600"/>
    <lineage>
        <taxon>Bacteria</taxon>
        <taxon>Pseudomonadati</taxon>
        <taxon>Bacteroidota</taxon>
        <taxon>Flavobacteriia</taxon>
        <taxon>Flavobacteriales</taxon>
        <taxon>Flavobacteriaceae</taxon>
        <taxon>Urechidicola</taxon>
    </lineage>
</organism>
<evidence type="ECO:0000256" key="9">
    <source>
        <dbReference type="HAMAP-Rule" id="MF_00049"/>
    </source>
</evidence>
<dbReference type="InterPro" id="IPR013155">
    <property type="entry name" value="M/V/L/I-tRNA-synth_anticd-bd"/>
</dbReference>
<evidence type="ECO:0000256" key="7">
    <source>
        <dbReference type="ARBA" id="ARBA00023146"/>
    </source>
</evidence>
<feature type="domain" description="Methionyl/Leucyl tRNA synthetase" evidence="13">
    <location>
        <begin position="38"/>
        <end position="145"/>
    </location>
</feature>
<evidence type="ECO:0000313" key="16">
    <source>
        <dbReference type="Proteomes" id="UP001252186"/>
    </source>
</evidence>
<dbReference type="EMBL" id="JAVRHV010000008">
    <property type="protein sequence ID" value="MDT0554244.1"/>
    <property type="molecule type" value="Genomic_DNA"/>
</dbReference>
<dbReference type="Gene3D" id="1.10.730.10">
    <property type="entry name" value="Isoleucyl-tRNA Synthetase, Domain 1"/>
    <property type="match status" value="1"/>
</dbReference>
<feature type="domain" description="DUF559" evidence="11">
    <location>
        <begin position="311"/>
        <end position="405"/>
    </location>
</feature>
<evidence type="ECO:0000256" key="3">
    <source>
        <dbReference type="ARBA" id="ARBA00022598"/>
    </source>
</evidence>
<evidence type="ECO:0000256" key="8">
    <source>
        <dbReference type="ARBA" id="ARBA00047469"/>
    </source>
</evidence>
<dbReference type="InterPro" id="IPR009008">
    <property type="entry name" value="Val/Leu/Ile-tRNA-synth_edit"/>
</dbReference>
<comment type="catalytic activity">
    <reaction evidence="8 9">
        <text>tRNA(Leu) + L-leucine + ATP = L-leucyl-tRNA(Leu) + AMP + diphosphate</text>
        <dbReference type="Rhea" id="RHEA:11688"/>
        <dbReference type="Rhea" id="RHEA-COMP:9613"/>
        <dbReference type="Rhea" id="RHEA-COMP:9622"/>
        <dbReference type="ChEBI" id="CHEBI:30616"/>
        <dbReference type="ChEBI" id="CHEBI:33019"/>
        <dbReference type="ChEBI" id="CHEBI:57427"/>
        <dbReference type="ChEBI" id="CHEBI:78442"/>
        <dbReference type="ChEBI" id="CHEBI:78494"/>
        <dbReference type="ChEBI" id="CHEBI:456215"/>
        <dbReference type="EC" id="6.1.1.4"/>
    </reaction>
</comment>
<dbReference type="SUPFAM" id="SSF47323">
    <property type="entry name" value="Anticodon-binding domain of a subclass of class I aminoacyl-tRNA synthetases"/>
    <property type="match status" value="1"/>
</dbReference>
<name>A0ABU2Y7R2_9FLAO</name>
<keyword evidence="4 9" id="KW-0547">Nucleotide-binding</keyword>
<dbReference type="PANTHER" id="PTHR43740:SF2">
    <property type="entry name" value="LEUCINE--TRNA LIGASE, MITOCHONDRIAL"/>
    <property type="match status" value="1"/>
</dbReference>
<dbReference type="Pfam" id="PF09334">
    <property type="entry name" value="tRNA-synt_1g"/>
    <property type="match status" value="1"/>
</dbReference>
<dbReference type="InterPro" id="IPR014729">
    <property type="entry name" value="Rossmann-like_a/b/a_fold"/>
</dbReference>
<evidence type="ECO:0000256" key="6">
    <source>
        <dbReference type="ARBA" id="ARBA00022917"/>
    </source>
</evidence>
<keyword evidence="2 9" id="KW-0963">Cytoplasm</keyword>
<dbReference type="HAMAP" id="MF_00049_B">
    <property type="entry name" value="Leu_tRNA_synth_B"/>
    <property type="match status" value="1"/>
</dbReference>
<dbReference type="InterPro" id="IPR009080">
    <property type="entry name" value="tRNAsynth_Ia_anticodon-bd"/>
</dbReference>
<comment type="subcellular location">
    <subcellularLocation>
        <location evidence="9">Cytoplasm</location>
    </subcellularLocation>
</comment>
<comment type="caution">
    <text evidence="15">The sequence shown here is derived from an EMBL/GenBank/DDBJ whole genome shotgun (WGS) entry which is preliminary data.</text>
</comment>
<gene>
    <name evidence="9" type="primary">leuS</name>
    <name evidence="15" type="ORF">RM519_13365</name>
</gene>
<dbReference type="Gene3D" id="3.90.740.10">
    <property type="entry name" value="Valyl/Leucyl/Isoleucyl-tRNA synthetase, editing domain"/>
    <property type="match status" value="1"/>
</dbReference>
<keyword evidence="16" id="KW-1185">Reference proteome</keyword>
<proteinExistence type="inferred from homology"/>
<keyword evidence="7 9" id="KW-0030">Aminoacyl-tRNA synthetase</keyword>
<dbReference type="CDD" id="cd07958">
    <property type="entry name" value="Anticodon_Ia_Leu_BEm"/>
    <property type="match status" value="1"/>
</dbReference>
<comment type="caution">
    <text evidence="9">Lacks conserved residue(s) required for the propagation of feature annotation.</text>
</comment>
<sequence length="1127" mass="128309">MSYDHKRIEKDWQQYWAKNQTFKASNNSEKPKYYVLDMFPYPSGAGLHVGHPLGYIASDIYARYKRHKGFNVLHPQGYDSFGLPAEQYAIQTGQHPAKTTEENIATYRRQLDRIGFSFDWSREVRTSSPEYYKWTQWIFIQLFNSWYNKNSDKAEDISTLEAIFEAEGNKKVNAVCDEEIASFTAAAWKKFSKKKKQEILLQYRLTFLSDTEVNWCPALGTVLANDEIVNGVSERGGHPVVRKKMTQWSMRISAYSQRLLDGLQHIDWPQPLKDSQTNWIGRSQGAMVSFKVLPNDSTDEKGALSFKTIEEIKALRLNTSKASSMLWDVLRKKKGSVKFRQQYILGDFITDFVSFNKKTIVEFSGKEDEVARANFYATEGYSVVYISEEEILENIDKVLSKINNGIQFPKIAEIKKVAKKKVKKEAAKVIDVFTTRPDTIFGVSFMTLAPEHELVSQITTAKQQKAVTAYVEATAKRSERDRMADVKTISGVFTGAYAEHPFTGEKVQIWIGDYVLASYGTGAVMAVPCGDQRDYDFAKHFDIDIPNIFEGVDISEAAHEDKNGTKIANSDFLNGLPYKKAMKTIIYELEKKKIGYGKINYRLRDAVFSRQRYWGEPFPVFYKDGMPQMIDTKHLPIALPEVEKYLPTEDGKPPLGNATDWAWDTKANKVVSNDKIDNKSVFALELNTMPGWAGSSWYFNRYMDSQNSEEFASKEALDYWQDVDLYIGGSEHATGHLLYARFWQKFLFDKGIVPVDEFAKKLINQGMITGTSAFAYRYSLDYSVSYKAEDGRKVNLVLKDDFFISIGTLNKKSGNAYDLDGLFEKAEAILIEGLKKKDSSEIQIEFHQEILAPIHADVSFVNTSDELDIEAFKNWREEHKNAEFITEENGTFKVSREVEKMSKSKYNVVSPDAICEEYGADSLRLFEMFLGPLEQSKPWKTSGISGVLSFLKKLWKLYHGGTDGAFFVSDEKASKDELKTLHKTIKKVDEDIANFSFNTSVSSFMIAVNELTALKCNKREILEGLIVLISPYAPHIAEELWSKLGHKDSIATAEFPVFEASHLVESSKNYPISFNGKMRFTLELPLDMSKDDIEKTVLAHEKTKEQLQGREPKKVIVVPGKIVNIVG</sequence>
<dbReference type="Pfam" id="PF13603">
    <property type="entry name" value="tRNA-synt_1_2"/>
    <property type="match status" value="1"/>
</dbReference>
<dbReference type="Pfam" id="PF08264">
    <property type="entry name" value="Anticodon_1"/>
    <property type="match status" value="1"/>
</dbReference>
<dbReference type="PANTHER" id="PTHR43740">
    <property type="entry name" value="LEUCYL-TRNA SYNTHETASE"/>
    <property type="match status" value="1"/>
</dbReference>
<dbReference type="Gene3D" id="3.40.50.620">
    <property type="entry name" value="HUPs"/>
    <property type="match status" value="3"/>
</dbReference>
<evidence type="ECO:0000256" key="4">
    <source>
        <dbReference type="ARBA" id="ARBA00022741"/>
    </source>
</evidence>
<dbReference type="InterPro" id="IPR015413">
    <property type="entry name" value="Methionyl/Leucyl_tRNA_Synth"/>
</dbReference>
<dbReference type="Gene3D" id="3.40.960.10">
    <property type="entry name" value="VSR Endonuclease"/>
    <property type="match status" value="1"/>
</dbReference>
<evidence type="ECO:0000313" key="15">
    <source>
        <dbReference type="EMBL" id="MDT0554244.1"/>
    </source>
</evidence>
<feature type="short sequence motif" description="'KMSKS' region" evidence="9">
    <location>
        <begin position="900"/>
        <end position="904"/>
    </location>
</feature>
<protein>
    <recommendedName>
        <fullName evidence="9">Leucine--tRNA ligase</fullName>
        <ecNumber evidence="9">6.1.1.4</ecNumber>
    </recommendedName>
    <alternativeName>
        <fullName evidence="9">Leucyl-tRNA synthetase</fullName>
        <shortName evidence="9">LeuRS</shortName>
    </alternativeName>
</protein>
<comment type="similarity">
    <text evidence="1 9 10">Belongs to the class-I aminoacyl-tRNA synthetase family.</text>
</comment>
<evidence type="ECO:0000259" key="12">
    <source>
        <dbReference type="Pfam" id="PF08264"/>
    </source>
</evidence>
<dbReference type="SUPFAM" id="SSF52374">
    <property type="entry name" value="Nucleotidylyl transferase"/>
    <property type="match status" value="1"/>
</dbReference>
<dbReference type="InterPro" id="IPR007569">
    <property type="entry name" value="DUF559"/>
</dbReference>
<dbReference type="InterPro" id="IPR001412">
    <property type="entry name" value="aa-tRNA-synth_I_CS"/>
</dbReference>
<dbReference type="EC" id="6.1.1.4" evidence="9"/>
<evidence type="ECO:0000256" key="2">
    <source>
        <dbReference type="ARBA" id="ARBA00022490"/>
    </source>
</evidence>
<keyword evidence="5 9" id="KW-0067">ATP-binding</keyword>
<reference evidence="15 16" key="1">
    <citation type="submission" date="2023-09" db="EMBL/GenBank/DDBJ databases">
        <authorList>
            <person name="Rey-Velasco X."/>
        </authorList>
    </citation>
    <scope>NUCLEOTIDE SEQUENCE [LARGE SCALE GENOMIC DNA]</scope>
    <source>
        <strain evidence="15 16">P050</strain>
    </source>
</reference>